<gene>
    <name evidence="1" type="ORF">SDC9_151897</name>
</gene>
<proteinExistence type="predicted"/>
<dbReference type="InterPro" id="IPR036866">
    <property type="entry name" value="RibonucZ/Hydroxyglut_hydro"/>
</dbReference>
<evidence type="ECO:0000313" key="1">
    <source>
        <dbReference type="EMBL" id="MPN04652.1"/>
    </source>
</evidence>
<organism evidence="1">
    <name type="scientific">bioreactor metagenome</name>
    <dbReference type="NCBI Taxonomy" id="1076179"/>
    <lineage>
        <taxon>unclassified sequences</taxon>
        <taxon>metagenomes</taxon>
        <taxon>ecological metagenomes</taxon>
    </lineage>
</organism>
<accession>A0A645ETV4</accession>
<protein>
    <recommendedName>
        <fullName evidence="2">Metallo-beta-lactamase domain-containing protein</fullName>
    </recommendedName>
</protein>
<sequence>MLSPSFLYGGFPLKELKNHFLLAEGSEPEDIRNVSLPEGFETIDLPGHFFGMIGVKTPDDIYFLGDCLFGENIIDKYHVFFIYDVKEFFNTLERVEGLDGKLYIPSHAKATCDIRPLVRKNRDKMIEMMEKILSVCKENTIFEDILKRVFDEYNLFMDFNQYVLVGNTVRSYLSYLADEGRVGFSFEANHVYWKAL</sequence>
<reference evidence="1" key="1">
    <citation type="submission" date="2019-08" db="EMBL/GenBank/DDBJ databases">
        <authorList>
            <person name="Kucharzyk K."/>
            <person name="Murdoch R.W."/>
            <person name="Higgins S."/>
            <person name="Loffler F."/>
        </authorList>
    </citation>
    <scope>NUCLEOTIDE SEQUENCE</scope>
</reference>
<name>A0A645ETV4_9ZZZZ</name>
<dbReference type="Gene3D" id="3.60.15.10">
    <property type="entry name" value="Ribonuclease Z/Hydroxyacylglutathione hydrolase-like"/>
    <property type="match status" value="1"/>
</dbReference>
<dbReference type="EMBL" id="VSSQ01050573">
    <property type="protein sequence ID" value="MPN04652.1"/>
    <property type="molecule type" value="Genomic_DNA"/>
</dbReference>
<dbReference type="AlphaFoldDB" id="A0A645ETV4"/>
<dbReference type="SUPFAM" id="SSF56281">
    <property type="entry name" value="Metallo-hydrolase/oxidoreductase"/>
    <property type="match status" value="1"/>
</dbReference>
<comment type="caution">
    <text evidence="1">The sequence shown here is derived from an EMBL/GenBank/DDBJ whole genome shotgun (WGS) entry which is preliminary data.</text>
</comment>
<evidence type="ECO:0008006" key="2">
    <source>
        <dbReference type="Google" id="ProtNLM"/>
    </source>
</evidence>